<evidence type="ECO:0000256" key="1">
    <source>
        <dbReference type="ARBA" id="ARBA00006847"/>
    </source>
</evidence>
<dbReference type="SMART" id="SM00487">
    <property type="entry name" value="DEXDc"/>
    <property type="match status" value="1"/>
</dbReference>
<feature type="domain" description="HD Cas3-type" evidence="11">
    <location>
        <begin position="13"/>
        <end position="239"/>
    </location>
</feature>
<dbReference type="GO" id="GO:0005829">
    <property type="term" value="C:cytosol"/>
    <property type="evidence" value="ECO:0007669"/>
    <property type="project" value="TreeGrafter"/>
</dbReference>
<dbReference type="GO" id="GO:0004518">
    <property type="term" value="F:nuclease activity"/>
    <property type="evidence" value="ECO:0007669"/>
    <property type="project" value="UniProtKB-KW"/>
</dbReference>
<evidence type="ECO:0000256" key="8">
    <source>
        <dbReference type="ARBA" id="ARBA00022840"/>
    </source>
</evidence>
<dbReference type="NCBIfam" id="TIGR01596">
    <property type="entry name" value="cas3_HD"/>
    <property type="match status" value="1"/>
</dbReference>
<evidence type="ECO:0000256" key="4">
    <source>
        <dbReference type="ARBA" id="ARBA00022723"/>
    </source>
</evidence>
<dbReference type="GO" id="GO:0051607">
    <property type="term" value="P:defense response to virus"/>
    <property type="evidence" value="ECO:0007669"/>
    <property type="project" value="UniProtKB-KW"/>
</dbReference>
<proteinExistence type="inferred from homology"/>
<dbReference type="EMBL" id="RYZH01000075">
    <property type="protein sequence ID" value="RUL82179.1"/>
    <property type="molecule type" value="Genomic_DNA"/>
</dbReference>
<dbReference type="GO" id="GO:0005524">
    <property type="term" value="F:ATP binding"/>
    <property type="evidence" value="ECO:0007669"/>
    <property type="project" value="UniProtKB-KW"/>
</dbReference>
<organism evidence="12 13">
    <name type="scientific">Tautonia sociabilis</name>
    <dbReference type="NCBI Taxonomy" id="2080755"/>
    <lineage>
        <taxon>Bacteria</taxon>
        <taxon>Pseudomonadati</taxon>
        <taxon>Planctomycetota</taxon>
        <taxon>Planctomycetia</taxon>
        <taxon>Isosphaerales</taxon>
        <taxon>Isosphaeraceae</taxon>
        <taxon>Tautonia</taxon>
    </lineage>
</organism>
<evidence type="ECO:0000313" key="12">
    <source>
        <dbReference type="EMBL" id="RUL82179.1"/>
    </source>
</evidence>
<dbReference type="InterPro" id="IPR006474">
    <property type="entry name" value="Helicase_Cas3_CRISPR-ass_core"/>
</dbReference>
<dbReference type="PANTHER" id="PTHR47959">
    <property type="entry name" value="ATP-DEPENDENT RNA HELICASE RHLE-RELATED"/>
    <property type="match status" value="1"/>
</dbReference>
<dbReference type="SUPFAM" id="SSF52540">
    <property type="entry name" value="P-loop containing nucleoside triphosphate hydrolases"/>
    <property type="match status" value="1"/>
</dbReference>
<dbReference type="GO" id="GO:0016787">
    <property type="term" value="F:hydrolase activity"/>
    <property type="evidence" value="ECO:0007669"/>
    <property type="project" value="UniProtKB-KW"/>
</dbReference>
<dbReference type="Pfam" id="PF00270">
    <property type="entry name" value="DEAD"/>
    <property type="match status" value="1"/>
</dbReference>
<dbReference type="NCBIfam" id="TIGR01587">
    <property type="entry name" value="cas3_core"/>
    <property type="match status" value="1"/>
</dbReference>
<dbReference type="InterPro" id="IPR054712">
    <property type="entry name" value="Cas3-like_dom"/>
</dbReference>
<keyword evidence="9" id="KW-0051">Antiviral defense</keyword>
<name>A0A432MDD8_9BACT</name>
<dbReference type="Pfam" id="PF22590">
    <property type="entry name" value="Cas3-like_C_2"/>
    <property type="match status" value="1"/>
</dbReference>
<dbReference type="Gene3D" id="1.10.3210.30">
    <property type="match status" value="1"/>
</dbReference>
<evidence type="ECO:0000256" key="2">
    <source>
        <dbReference type="ARBA" id="ARBA00009046"/>
    </source>
</evidence>
<evidence type="ECO:0000256" key="3">
    <source>
        <dbReference type="ARBA" id="ARBA00022722"/>
    </source>
</evidence>
<evidence type="ECO:0000256" key="6">
    <source>
        <dbReference type="ARBA" id="ARBA00022801"/>
    </source>
</evidence>
<evidence type="ECO:0000259" key="11">
    <source>
        <dbReference type="PROSITE" id="PS51643"/>
    </source>
</evidence>
<keyword evidence="5" id="KW-0547">Nucleotide-binding</keyword>
<dbReference type="GO" id="GO:0003676">
    <property type="term" value="F:nucleic acid binding"/>
    <property type="evidence" value="ECO:0007669"/>
    <property type="project" value="InterPro"/>
</dbReference>
<dbReference type="Proteomes" id="UP000280296">
    <property type="component" value="Unassembled WGS sequence"/>
</dbReference>
<keyword evidence="4" id="KW-0479">Metal-binding</keyword>
<dbReference type="PROSITE" id="PS51643">
    <property type="entry name" value="HD_CAS3"/>
    <property type="match status" value="1"/>
</dbReference>
<feature type="domain" description="Helicase ATP-binding" evidence="10">
    <location>
        <begin position="312"/>
        <end position="504"/>
    </location>
</feature>
<keyword evidence="7" id="KW-0347">Helicase</keyword>
<comment type="caution">
    <text evidence="12">The sequence shown here is derived from an EMBL/GenBank/DDBJ whole genome shotgun (WGS) entry which is preliminary data.</text>
</comment>
<dbReference type="GO" id="GO:0046872">
    <property type="term" value="F:metal ion binding"/>
    <property type="evidence" value="ECO:0007669"/>
    <property type="project" value="UniProtKB-KW"/>
</dbReference>
<dbReference type="InterPro" id="IPR014001">
    <property type="entry name" value="Helicase_ATP-bd"/>
</dbReference>
<dbReference type="GO" id="GO:0003724">
    <property type="term" value="F:RNA helicase activity"/>
    <property type="evidence" value="ECO:0007669"/>
    <property type="project" value="TreeGrafter"/>
</dbReference>
<dbReference type="InterPro" id="IPR006483">
    <property type="entry name" value="CRISPR-assoc_Cas3_HD"/>
</dbReference>
<dbReference type="CDD" id="cd09641">
    <property type="entry name" value="Cas3''_I"/>
    <property type="match status" value="1"/>
</dbReference>
<keyword evidence="8" id="KW-0067">ATP-binding</keyword>
<reference evidence="12 13" key="2">
    <citation type="submission" date="2019-01" db="EMBL/GenBank/DDBJ databases">
        <title>Tautonia sociabilis, a novel thermotolerant planctomycete of Isosphaeraceae family, isolated from a 4000 m deep subterranean habitat.</title>
        <authorList>
            <person name="Kovaleva O.L."/>
            <person name="Elcheninov A.G."/>
            <person name="Van Heerden E."/>
            <person name="Toshchakov S.V."/>
            <person name="Novikov A."/>
            <person name="Bonch-Osmolovskaya E.A."/>
            <person name="Kublanov I.V."/>
        </authorList>
    </citation>
    <scope>NUCLEOTIDE SEQUENCE [LARGE SCALE GENOMIC DNA]</scope>
    <source>
        <strain evidence="12 13">GM2012</strain>
    </source>
</reference>
<evidence type="ECO:0000313" key="13">
    <source>
        <dbReference type="Proteomes" id="UP000280296"/>
    </source>
</evidence>
<dbReference type="InterPro" id="IPR050079">
    <property type="entry name" value="DEAD_box_RNA_helicase"/>
</dbReference>
<gene>
    <name evidence="12" type="primary">cas3</name>
    <name evidence="12" type="ORF">TsocGM_23850</name>
</gene>
<evidence type="ECO:0000256" key="7">
    <source>
        <dbReference type="ARBA" id="ARBA00022806"/>
    </source>
</evidence>
<sequence length="819" mass="91941">MNDRPLMAKSGEGTDLARTLVGHTELVLTAANALFGGPGGPTRLGRSWLQFFGINGSEFERFRKHLRVAAAAHDWGKANQGFQGEVGADDHAAGQVLRHEHLSGLLLAEPSVLDWLRRQGLDEVVILAAVISHHVKASEQSIESPLLGTKGTVRIRTDHEDYLAICRLIEAEVGAPCSALPLTPTPRRTRWKESDIEARSRAISTILRRARSELFDDQERDRRRWIAAVRAALIVADAAGSASVRMDRDGDEDVRGVLVRWIRNCFAEELTGDFVWREVVERRIADLRGRGRWDESRGESFRGRGGFKPFQCTLATLGPRVLMTASCGAGKTLAAWNWITARLDERPAARVVFLYPTRATATEGFRDYVSWAPEAEAALLSGTAAYELQGMFSNPDDARHDRASYATDPRLFAIGCWGKRIFSATADQFFPFMQYAYGPLCTLPVLAESVLVVDEVHSFDRSMFATLKRFLREFPEIPVLCMTATLPESRRKDLVDHCGLVEFVEDTHAKSDHDSEYPRYHIEWIERDQARKLIAEELEKRRRVLWVSNRVSDCQDTFNDFDTGDGYVDPFGTAVSCYCYHSRFKLAHRQARHKELIGAFQDAVKDDARPRGLLGATTQVCEMSLDLDAEILVTELAPIASLIQRMGRCNRDPSRMRKQPPGRVYVLRPEAGREKPYEKEELALAACFVDRVAGRDVSQAELDRTYQELDPGQVEPSKLCPFLDSGPFAVGRVESFRETDEYSVPSILDIDESKVLAAIAAKQPIDGFVVPAPRHLARPVNPEASRLPRWLWIADGTRYEPRIGFDDRKRPDQGAKHNG</sequence>
<keyword evidence="6" id="KW-0378">Hydrolase</keyword>
<evidence type="ECO:0000256" key="5">
    <source>
        <dbReference type="ARBA" id="ARBA00022741"/>
    </source>
</evidence>
<dbReference type="RefSeq" id="WP_126727965.1">
    <property type="nucleotide sequence ID" value="NZ_RYZH01000075.1"/>
</dbReference>
<dbReference type="Gene3D" id="3.40.50.300">
    <property type="entry name" value="P-loop containing nucleotide triphosphate hydrolases"/>
    <property type="match status" value="2"/>
</dbReference>
<evidence type="ECO:0000256" key="9">
    <source>
        <dbReference type="ARBA" id="ARBA00023118"/>
    </source>
</evidence>
<dbReference type="InterPro" id="IPR027417">
    <property type="entry name" value="P-loop_NTPase"/>
</dbReference>
<comment type="similarity">
    <text evidence="2">In the central section; belongs to the CRISPR-associated helicase Cas3 family.</text>
</comment>
<dbReference type="AlphaFoldDB" id="A0A432MDD8"/>
<dbReference type="Pfam" id="PF18019">
    <property type="entry name" value="Cas3_HD"/>
    <property type="match status" value="1"/>
</dbReference>
<accession>A0A432MDD8</accession>
<protein>
    <submittedName>
        <fullName evidence="12">CRISPR-associated helicase Cas3</fullName>
    </submittedName>
</protein>
<dbReference type="InterPro" id="IPR038257">
    <property type="entry name" value="CRISPR-assoc_Cas3_HD_sf"/>
</dbReference>
<dbReference type="PANTHER" id="PTHR47959:SF16">
    <property type="entry name" value="CRISPR-ASSOCIATED NUCLEASE_HELICASE CAS3-RELATED"/>
    <property type="match status" value="1"/>
</dbReference>
<dbReference type="OrthoDB" id="9810236at2"/>
<dbReference type="InterPro" id="IPR011545">
    <property type="entry name" value="DEAD/DEAH_box_helicase_dom"/>
</dbReference>
<reference evidence="12 13" key="1">
    <citation type="submission" date="2018-12" db="EMBL/GenBank/DDBJ databases">
        <authorList>
            <person name="Toschakov S.V."/>
        </authorList>
    </citation>
    <scope>NUCLEOTIDE SEQUENCE [LARGE SCALE GENOMIC DNA]</scope>
    <source>
        <strain evidence="12 13">GM2012</strain>
    </source>
</reference>
<keyword evidence="3" id="KW-0540">Nuclease</keyword>
<evidence type="ECO:0000259" key="10">
    <source>
        <dbReference type="PROSITE" id="PS51192"/>
    </source>
</evidence>
<dbReference type="PROSITE" id="PS51192">
    <property type="entry name" value="HELICASE_ATP_BIND_1"/>
    <property type="match status" value="1"/>
</dbReference>
<comment type="similarity">
    <text evidence="1">In the N-terminal section; belongs to the CRISPR-associated nuclease Cas3-HD family.</text>
</comment>
<keyword evidence="13" id="KW-1185">Reference proteome</keyword>